<organism evidence="1 2">
    <name type="scientific">Pleurodeles waltl</name>
    <name type="common">Iberian ribbed newt</name>
    <dbReference type="NCBI Taxonomy" id="8319"/>
    <lineage>
        <taxon>Eukaryota</taxon>
        <taxon>Metazoa</taxon>
        <taxon>Chordata</taxon>
        <taxon>Craniata</taxon>
        <taxon>Vertebrata</taxon>
        <taxon>Euteleostomi</taxon>
        <taxon>Amphibia</taxon>
        <taxon>Batrachia</taxon>
        <taxon>Caudata</taxon>
        <taxon>Salamandroidea</taxon>
        <taxon>Salamandridae</taxon>
        <taxon>Pleurodelinae</taxon>
        <taxon>Pleurodeles</taxon>
    </lineage>
</organism>
<gene>
    <name evidence="1" type="ORF">NDU88_004205</name>
</gene>
<evidence type="ECO:0000313" key="1">
    <source>
        <dbReference type="EMBL" id="KAJ1208822.1"/>
    </source>
</evidence>
<accession>A0AAV7W4N0</accession>
<dbReference type="Proteomes" id="UP001066276">
    <property type="component" value="Chromosome 1_2"/>
</dbReference>
<reference evidence="1" key="1">
    <citation type="journal article" date="2022" name="bioRxiv">
        <title>Sequencing and chromosome-scale assembly of the giantPleurodeles waltlgenome.</title>
        <authorList>
            <person name="Brown T."/>
            <person name="Elewa A."/>
            <person name="Iarovenko S."/>
            <person name="Subramanian E."/>
            <person name="Araus A.J."/>
            <person name="Petzold A."/>
            <person name="Susuki M."/>
            <person name="Suzuki K.-i.T."/>
            <person name="Hayashi T."/>
            <person name="Toyoda A."/>
            <person name="Oliveira C."/>
            <person name="Osipova E."/>
            <person name="Leigh N.D."/>
            <person name="Simon A."/>
            <person name="Yun M.H."/>
        </authorList>
    </citation>
    <scope>NUCLEOTIDE SEQUENCE</scope>
    <source>
        <strain evidence="1">20211129_DDA</strain>
        <tissue evidence="1">Liver</tissue>
    </source>
</reference>
<name>A0AAV7W4N0_PLEWA</name>
<comment type="caution">
    <text evidence="1">The sequence shown here is derived from an EMBL/GenBank/DDBJ whole genome shotgun (WGS) entry which is preliminary data.</text>
</comment>
<dbReference type="AlphaFoldDB" id="A0AAV7W4N0"/>
<protein>
    <submittedName>
        <fullName evidence="1">Uncharacterized protein</fullName>
    </submittedName>
</protein>
<dbReference type="EMBL" id="JANPWB010000002">
    <property type="protein sequence ID" value="KAJ1208822.1"/>
    <property type="molecule type" value="Genomic_DNA"/>
</dbReference>
<keyword evidence="2" id="KW-1185">Reference proteome</keyword>
<evidence type="ECO:0000313" key="2">
    <source>
        <dbReference type="Proteomes" id="UP001066276"/>
    </source>
</evidence>
<sequence length="82" mass="8800">MTWRPSSAFAALQRLQVPWKGTRAEAADPAGRRGLGLQPHSLSCARARPISPYFLLALVRVAPWAALGAPDSAHPPYGLLRG</sequence>
<proteinExistence type="predicted"/>